<dbReference type="InterPro" id="IPR036188">
    <property type="entry name" value="FAD/NAD-bd_sf"/>
</dbReference>
<dbReference type="InterPro" id="IPR028202">
    <property type="entry name" value="Reductase_C"/>
</dbReference>
<evidence type="ECO:0000259" key="6">
    <source>
        <dbReference type="Pfam" id="PF14759"/>
    </source>
</evidence>
<dbReference type="InterPro" id="IPR050446">
    <property type="entry name" value="FAD-oxidoreductase/Apoptosis"/>
</dbReference>
<dbReference type="Proteomes" id="UP000535437">
    <property type="component" value="Unassembled WGS sequence"/>
</dbReference>
<dbReference type="RefSeq" id="WP_179540271.1">
    <property type="nucleotide sequence ID" value="NZ_BAAALL010000012.1"/>
</dbReference>
<evidence type="ECO:0000313" key="7">
    <source>
        <dbReference type="EMBL" id="NYJ76691.1"/>
    </source>
</evidence>
<dbReference type="GO" id="GO:0016651">
    <property type="term" value="F:oxidoreductase activity, acting on NAD(P)H"/>
    <property type="evidence" value="ECO:0007669"/>
    <property type="project" value="TreeGrafter"/>
</dbReference>
<name>A0A7Z0GIM8_9MICC</name>
<dbReference type="PANTHER" id="PTHR43557">
    <property type="entry name" value="APOPTOSIS-INDUCING FACTOR 1"/>
    <property type="match status" value="1"/>
</dbReference>
<evidence type="ECO:0000256" key="3">
    <source>
        <dbReference type="ARBA" id="ARBA00022827"/>
    </source>
</evidence>
<dbReference type="InterPro" id="IPR016156">
    <property type="entry name" value="FAD/NAD-linked_Rdtase_dimer_sf"/>
</dbReference>
<comment type="caution">
    <text evidence="7">The sequence shown here is derived from an EMBL/GenBank/DDBJ whole genome shotgun (WGS) entry which is preliminary data.</text>
</comment>
<dbReference type="Gene3D" id="3.30.390.30">
    <property type="match status" value="1"/>
</dbReference>
<dbReference type="Pfam" id="PF07992">
    <property type="entry name" value="Pyr_redox_2"/>
    <property type="match status" value="1"/>
</dbReference>
<dbReference type="PRINTS" id="PR00469">
    <property type="entry name" value="PNDRDTASEII"/>
</dbReference>
<keyword evidence="3" id="KW-0274">FAD</keyword>
<protein>
    <submittedName>
        <fullName evidence="7">NADPH-dependent 2,4-dienoyl-CoA reductase/sulfur reductase-like enzyme</fullName>
    </submittedName>
</protein>
<feature type="domain" description="FAD/NAD(P)-binding" evidence="5">
    <location>
        <begin position="18"/>
        <end position="313"/>
    </location>
</feature>
<evidence type="ECO:0000256" key="1">
    <source>
        <dbReference type="ARBA" id="ARBA00001974"/>
    </source>
</evidence>
<gene>
    <name evidence="7" type="ORF">HNR09_000102</name>
</gene>
<dbReference type="PANTHER" id="PTHR43557:SF2">
    <property type="entry name" value="RIESKE DOMAIN-CONTAINING PROTEIN-RELATED"/>
    <property type="match status" value="1"/>
</dbReference>
<evidence type="ECO:0000256" key="4">
    <source>
        <dbReference type="ARBA" id="ARBA00023002"/>
    </source>
</evidence>
<evidence type="ECO:0000259" key="5">
    <source>
        <dbReference type="Pfam" id="PF07992"/>
    </source>
</evidence>
<dbReference type="PRINTS" id="PR00368">
    <property type="entry name" value="FADPNR"/>
</dbReference>
<feature type="domain" description="Reductase C-terminal" evidence="6">
    <location>
        <begin position="332"/>
        <end position="393"/>
    </location>
</feature>
<dbReference type="Gene3D" id="3.50.50.60">
    <property type="entry name" value="FAD/NAD(P)-binding domain"/>
    <property type="match status" value="2"/>
</dbReference>
<comment type="cofactor">
    <cofactor evidence="1">
        <name>FAD</name>
        <dbReference type="ChEBI" id="CHEBI:57692"/>
    </cofactor>
</comment>
<keyword evidence="8" id="KW-1185">Reference proteome</keyword>
<accession>A0A7Z0GIM8</accession>
<dbReference type="EMBL" id="JACCFY010000001">
    <property type="protein sequence ID" value="NYJ76691.1"/>
    <property type="molecule type" value="Genomic_DNA"/>
</dbReference>
<dbReference type="SUPFAM" id="SSF51905">
    <property type="entry name" value="FAD/NAD(P)-binding domain"/>
    <property type="match status" value="1"/>
</dbReference>
<dbReference type="Pfam" id="PF14759">
    <property type="entry name" value="Reductase_C"/>
    <property type="match status" value="1"/>
</dbReference>
<evidence type="ECO:0000256" key="2">
    <source>
        <dbReference type="ARBA" id="ARBA00022630"/>
    </source>
</evidence>
<sequence length="405" mass="42551">MDTTSMQNPSAGLPAEGHLLIVGAGLAGYHVARGARLTGHVGPITVLGDELHPAYDRPALSKAFLSGAAAFEHLVLDDPENPLDVTWFGGAAAEHLSAFPLGVHTSDGRFHAADAVVVATGAQACRLPLSGGATFVLRNIDDAMALRSRVIENKRIAIVGGGFLALEAGATCVERGAAEVTVAAGEDYPGTARLGVPVGQAVRKLHERHGVSFAPASRADSVRDVPSGQELVLANGHRVEADIVICAIGATPATSWLRDGVLSLDPTSGAILCDDTGFTGMPGIWAAGDCAQWASQASGLRPVGHWQEAVEQAGILSASLTGTSPAPFQEPYFWSEQYEVKIQAAGRISHANEVRVVDGSIETDDLLLSYLRDGAEVGILGFNRLREVKRWRKQRQIRTADVLVA</sequence>
<dbReference type="GO" id="GO:0005737">
    <property type="term" value="C:cytoplasm"/>
    <property type="evidence" value="ECO:0007669"/>
    <property type="project" value="TreeGrafter"/>
</dbReference>
<dbReference type="AlphaFoldDB" id="A0A7Z0GIM8"/>
<organism evidence="7 8">
    <name type="scientific">Nesterenkonia xinjiangensis</name>
    <dbReference type="NCBI Taxonomy" id="225327"/>
    <lineage>
        <taxon>Bacteria</taxon>
        <taxon>Bacillati</taxon>
        <taxon>Actinomycetota</taxon>
        <taxon>Actinomycetes</taxon>
        <taxon>Micrococcales</taxon>
        <taxon>Micrococcaceae</taxon>
        <taxon>Nesterenkonia</taxon>
    </lineage>
</organism>
<reference evidence="7 8" key="1">
    <citation type="submission" date="2020-07" db="EMBL/GenBank/DDBJ databases">
        <title>Sequencing the genomes of 1000 actinobacteria strains.</title>
        <authorList>
            <person name="Klenk H.-P."/>
        </authorList>
    </citation>
    <scope>NUCLEOTIDE SEQUENCE [LARGE SCALE GENOMIC DNA]</scope>
    <source>
        <strain evidence="7 8">DSM 15475</strain>
    </source>
</reference>
<proteinExistence type="predicted"/>
<dbReference type="InterPro" id="IPR023753">
    <property type="entry name" value="FAD/NAD-binding_dom"/>
</dbReference>
<evidence type="ECO:0000313" key="8">
    <source>
        <dbReference type="Proteomes" id="UP000535437"/>
    </source>
</evidence>
<keyword evidence="4" id="KW-0560">Oxidoreductase</keyword>
<dbReference type="SUPFAM" id="SSF55424">
    <property type="entry name" value="FAD/NAD-linked reductases, dimerisation (C-terminal) domain"/>
    <property type="match status" value="1"/>
</dbReference>
<keyword evidence="2" id="KW-0285">Flavoprotein</keyword>